<sequence>MQLITLVVATLPLCLSGALASPFNPIEKRLAPAGTSCGVVGYDRGHFILNKRQCSLPECAALCVKNTQCRSYGDNYNEALHHHHEDCLHYDFETCDKHRPVHLCEHHCEDLFLDYLSANVYFHHSQDVDLIIPFVYIVVHPGYHHDYSLNHHNRISMSIQQTFRHPIAQEHRERRRYTQQRHPGKAPSRRHHEWP</sequence>
<protein>
    <recommendedName>
        <fullName evidence="5">Apple domain-containing protein</fullName>
    </recommendedName>
</protein>
<dbReference type="Proteomes" id="UP000033647">
    <property type="component" value="Unassembled WGS sequence"/>
</dbReference>
<feature type="signal peptide" evidence="2">
    <location>
        <begin position="1"/>
        <end position="20"/>
    </location>
</feature>
<dbReference type="STRING" id="1047168.A0A0F4G8H8"/>
<name>A0A0F4G8H8_9PEZI</name>
<accession>A0A0F4G8H8</accession>
<feature type="chain" id="PRO_5002468465" description="Apple domain-containing protein" evidence="2">
    <location>
        <begin position="21"/>
        <end position="195"/>
    </location>
</feature>
<evidence type="ECO:0000256" key="1">
    <source>
        <dbReference type="SAM" id="MobiDB-lite"/>
    </source>
</evidence>
<keyword evidence="2" id="KW-0732">Signal</keyword>
<proteinExistence type="predicted"/>
<keyword evidence="4" id="KW-1185">Reference proteome</keyword>
<feature type="region of interest" description="Disordered" evidence="1">
    <location>
        <begin position="172"/>
        <end position="195"/>
    </location>
</feature>
<dbReference type="AlphaFoldDB" id="A0A0F4G8H8"/>
<gene>
    <name evidence="3" type="ORF">TI39_contig4275g00004</name>
</gene>
<feature type="compositionally biased region" description="Basic residues" evidence="1">
    <location>
        <begin position="173"/>
        <end position="195"/>
    </location>
</feature>
<organism evidence="3 4">
    <name type="scientific">Zymoseptoria brevis</name>
    <dbReference type="NCBI Taxonomy" id="1047168"/>
    <lineage>
        <taxon>Eukaryota</taxon>
        <taxon>Fungi</taxon>
        <taxon>Dikarya</taxon>
        <taxon>Ascomycota</taxon>
        <taxon>Pezizomycotina</taxon>
        <taxon>Dothideomycetes</taxon>
        <taxon>Dothideomycetidae</taxon>
        <taxon>Mycosphaerellales</taxon>
        <taxon>Mycosphaerellaceae</taxon>
        <taxon>Zymoseptoria</taxon>
    </lineage>
</organism>
<dbReference type="EMBL" id="LAFY01004234">
    <property type="protein sequence ID" value="KJX93666.1"/>
    <property type="molecule type" value="Genomic_DNA"/>
</dbReference>
<evidence type="ECO:0000256" key="2">
    <source>
        <dbReference type="SAM" id="SignalP"/>
    </source>
</evidence>
<comment type="caution">
    <text evidence="3">The sequence shown here is derived from an EMBL/GenBank/DDBJ whole genome shotgun (WGS) entry which is preliminary data.</text>
</comment>
<reference evidence="3 4" key="1">
    <citation type="submission" date="2015-03" db="EMBL/GenBank/DDBJ databases">
        <title>RNA-seq based gene annotation and comparative genomics of four Zymoseptoria species reveal species-specific pathogenicity related genes and transposable element activity.</title>
        <authorList>
            <person name="Grandaubert J."/>
            <person name="Bhattacharyya A."/>
            <person name="Stukenbrock E.H."/>
        </authorList>
    </citation>
    <scope>NUCLEOTIDE SEQUENCE [LARGE SCALE GENOMIC DNA]</scope>
    <source>
        <strain evidence="3 4">Zb18110</strain>
    </source>
</reference>
<evidence type="ECO:0000313" key="3">
    <source>
        <dbReference type="EMBL" id="KJX93666.1"/>
    </source>
</evidence>
<evidence type="ECO:0000313" key="4">
    <source>
        <dbReference type="Proteomes" id="UP000033647"/>
    </source>
</evidence>
<evidence type="ECO:0008006" key="5">
    <source>
        <dbReference type="Google" id="ProtNLM"/>
    </source>
</evidence>